<name>A0A6I4INT9_9SPHI</name>
<dbReference type="EMBL" id="CP066775">
    <property type="protein sequence ID" value="QQL48827.1"/>
    <property type="molecule type" value="Genomic_DNA"/>
</dbReference>
<sequence>MGNWFKRNGIHFAIAGIFLAICFFYFTPAFQGKTLGQNDVTRAQSTQKEIMDYRAKDITILWTNQILGGMPAYQIWAPYASNITTHVITGLRTVFPTPIDTVMLFLLGAYLLFCVLKLNPWLAAAGAIAVTFSTYNFILLLAGHSNQAYAIAFFAPIVAAVIMTFRGRYFMGGALLALFLAMEIRANHIQMTYYLLIALLLLVGFELYNAYRNKTMPAFVKSIAYVGGAIVLALAVNASILWSTAEYSGDSYRGKSNLTSKTEPTNGLDKEYAFQWSEGVGETMTVLVPNLYGSSTGLGMLDENSELVKTLAAKGLPGDQIGGFMQQLPGVGISTYWGDKQFTEGPFYFGAIVCFLFVFGLLIVRNRIKWWLLAAIVLSILLSWGRNLSFLSDFFFHYFPLYNKFRAVESIMVIAALCFPIMAYLAVSEVITNTDKTYLFSKLKIALYIVGGITLLLIATPDTFFSFRTAQHQQIIDYLTQALKGDSGLASDIGKAIISDRISLARMDAIRTLIFVLLTFGLMWALIKQKLNVMICSIILLVLTLFDFWQVDKRYLKESSFVDKQEATAPQPREVDQFIQRDKDPDFRVIDLTQPLMQDAVTPYFYKSVGGYSAARLKRYDELVTNQFSKSLNQDVLDMLNVKYVINADPKTNNLAMQVNPNACGHAWFVKSVRYVANSDQEMQVISAFSPKDEAIVDKKYRSLIDEKQQSQDPNGSITLTSYNPDHMVYQSGTTATMVAVFSEVYYDKGWKMLIDGKEHPYFRADYLLRAAQIPVGNHKIEFVFHPASYYTGEGISLAGSILLVLALGGAAYTENRKKPVTGRTEDKR</sequence>
<gene>
    <name evidence="1" type="ORF">GO620_011625</name>
</gene>
<dbReference type="PANTHER" id="PTHR38454">
    <property type="entry name" value="INTEGRAL MEMBRANE PROTEIN-RELATED"/>
    <property type="match status" value="1"/>
</dbReference>
<dbReference type="InterPro" id="IPR018580">
    <property type="entry name" value="Uncharacterised_YfhO"/>
</dbReference>
<dbReference type="RefSeq" id="WP_157525528.1">
    <property type="nucleotide sequence ID" value="NZ_CP066775.1"/>
</dbReference>
<dbReference type="AlphaFoldDB" id="A0A6I4INT9"/>
<dbReference type="KEGG" id="mgik:GO620_011625"/>
<evidence type="ECO:0000313" key="2">
    <source>
        <dbReference type="Proteomes" id="UP000429232"/>
    </source>
</evidence>
<organism evidence="1 2">
    <name type="scientific">Mucilaginibacter ginkgonis</name>
    <dbReference type="NCBI Taxonomy" id="2682091"/>
    <lineage>
        <taxon>Bacteria</taxon>
        <taxon>Pseudomonadati</taxon>
        <taxon>Bacteroidota</taxon>
        <taxon>Sphingobacteriia</taxon>
        <taxon>Sphingobacteriales</taxon>
        <taxon>Sphingobacteriaceae</taxon>
        <taxon>Mucilaginibacter</taxon>
    </lineage>
</organism>
<dbReference type="Proteomes" id="UP000429232">
    <property type="component" value="Chromosome"/>
</dbReference>
<protein>
    <submittedName>
        <fullName evidence="1">YfhO family protein</fullName>
    </submittedName>
</protein>
<dbReference type="Pfam" id="PF09586">
    <property type="entry name" value="YfhO"/>
    <property type="match status" value="1"/>
</dbReference>
<reference evidence="1 2" key="1">
    <citation type="submission" date="2020-12" db="EMBL/GenBank/DDBJ databases">
        <title>HMF7856_wgs.fasta genome submission.</title>
        <authorList>
            <person name="Kang H."/>
            <person name="Kim H."/>
            <person name="Joh K."/>
        </authorList>
    </citation>
    <scope>NUCLEOTIDE SEQUENCE [LARGE SCALE GENOMIC DNA]</scope>
    <source>
        <strain evidence="1 2">HMF7856</strain>
    </source>
</reference>
<dbReference type="PANTHER" id="PTHR38454:SF1">
    <property type="entry name" value="INTEGRAL MEMBRANE PROTEIN"/>
    <property type="match status" value="1"/>
</dbReference>
<keyword evidence="2" id="KW-1185">Reference proteome</keyword>
<evidence type="ECO:0000313" key="1">
    <source>
        <dbReference type="EMBL" id="QQL48827.1"/>
    </source>
</evidence>
<proteinExistence type="predicted"/>
<accession>A0A6I4INT9</accession>